<reference evidence="1 2" key="1">
    <citation type="submission" date="2017-02" db="EMBL/GenBank/DDBJ databases">
        <title>Complete genome sequence of the drought resistance-promoting endophyte Pantoea alhagi LTYR-11Z.</title>
        <authorList>
            <person name="Zhang L."/>
        </authorList>
    </citation>
    <scope>NUCLEOTIDE SEQUENCE [LARGE SCALE GENOMIC DNA]</scope>
    <source>
        <strain evidence="1 2">LTYR-11Z</strain>
        <plasmid evidence="2">Plasmid ppaltyr11z</plasmid>
    </source>
</reference>
<proteinExistence type="predicted"/>
<gene>
    <name evidence="1" type="ORF">B1H58_20510</name>
</gene>
<geneLocation type="plasmid" evidence="2">
    <name>ppaltyr11z</name>
</geneLocation>
<dbReference type="KEGG" id="palh:B1H58_20510"/>
<evidence type="ECO:0000313" key="2">
    <source>
        <dbReference type="Proteomes" id="UP000192900"/>
    </source>
</evidence>
<sequence>MRMNTVMMTPLMVPPVYPQPQKRCHLYDVARCPVHTFAPVVNSGKADNGDVSPAPTLPAPGLSDTVLRPGEATPGRSALALLRQAEAQERLICEAETALARQTVSTYRRWFSCWRRRGVRVNDLLDMTWVWRQRAW</sequence>
<organism evidence="1 2">
    <name type="scientific">Pantoea alhagi</name>
    <dbReference type="NCBI Taxonomy" id="1891675"/>
    <lineage>
        <taxon>Bacteria</taxon>
        <taxon>Pseudomonadati</taxon>
        <taxon>Pseudomonadota</taxon>
        <taxon>Gammaproteobacteria</taxon>
        <taxon>Enterobacterales</taxon>
        <taxon>Erwiniaceae</taxon>
        <taxon>Pantoea</taxon>
    </lineage>
</organism>
<dbReference type="EMBL" id="CP019707">
    <property type="protein sequence ID" value="ARJ44405.1"/>
    <property type="molecule type" value="Genomic_DNA"/>
</dbReference>
<evidence type="ECO:0000313" key="1">
    <source>
        <dbReference type="EMBL" id="ARJ44405.1"/>
    </source>
</evidence>
<protein>
    <submittedName>
        <fullName evidence="1">Uncharacterized protein</fullName>
    </submittedName>
</protein>
<keyword evidence="1" id="KW-0614">Plasmid</keyword>
<dbReference type="Proteomes" id="UP000192900">
    <property type="component" value="Plasmid pPALTYR11Z"/>
</dbReference>
<keyword evidence="2" id="KW-1185">Reference proteome</keyword>
<accession>A0A1W6BBA6</accession>
<dbReference type="AlphaFoldDB" id="A0A1W6BBA6"/>
<name>A0A1W6BBA6_9GAMM</name>